<dbReference type="InterPro" id="IPR008259">
    <property type="entry name" value="FMN_hydac_DH_AS"/>
</dbReference>
<dbReference type="InterPro" id="IPR000262">
    <property type="entry name" value="FMN-dep_DH"/>
</dbReference>
<dbReference type="Gene3D" id="3.20.20.70">
    <property type="entry name" value="Aldolase class I"/>
    <property type="match status" value="1"/>
</dbReference>
<feature type="compositionally biased region" description="Low complexity" evidence="4">
    <location>
        <begin position="1"/>
        <end position="35"/>
    </location>
</feature>
<evidence type="ECO:0000256" key="4">
    <source>
        <dbReference type="SAM" id="MobiDB-lite"/>
    </source>
</evidence>
<feature type="region of interest" description="Disordered" evidence="4">
    <location>
        <begin position="1"/>
        <end position="61"/>
    </location>
</feature>
<evidence type="ECO:0000313" key="6">
    <source>
        <dbReference type="EMBL" id="MCH6160027.1"/>
    </source>
</evidence>
<reference evidence="6" key="1">
    <citation type="submission" date="2022-03" db="EMBL/GenBank/DDBJ databases">
        <authorList>
            <person name="Santos J.D.N."/>
            <person name="Kallscheuer N."/>
            <person name="Jogler C."/>
            <person name="Lage O.M."/>
        </authorList>
    </citation>
    <scope>NUCLEOTIDE SEQUENCE</scope>
    <source>
        <strain evidence="6">M600PL45_2</strain>
    </source>
</reference>
<dbReference type="InterPro" id="IPR013785">
    <property type="entry name" value="Aldolase_TIM"/>
</dbReference>
<dbReference type="PIRSF" id="PIRSF000138">
    <property type="entry name" value="Al-hdrx_acd_dh"/>
    <property type="match status" value="1"/>
</dbReference>
<dbReference type="SUPFAM" id="SSF51395">
    <property type="entry name" value="FMN-linked oxidoreductases"/>
    <property type="match status" value="1"/>
</dbReference>
<keyword evidence="7" id="KW-1185">Reference proteome</keyword>
<name>A0ABS9SUR4_9ACTN</name>
<reference evidence="6" key="2">
    <citation type="journal article" date="2023" name="Int. J. Syst. Evol. Microbiol.">
        <title>Streptomyces marispadix sp. nov., isolated from marine beach sediment of the Northern Coast of Portugal.</title>
        <authorList>
            <person name="dos Santos J.D.N."/>
            <person name="Vitorino I.R."/>
            <person name="Kallscheuer N."/>
            <person name="Srivastava A."/>
            <person name="Krautwurst S."/>
            <person name="Marz M."/>
            <person name="Jogler C."/>
            <person name="Lobo Da Cunha A."/>
            <person name="Catita J."/>
            <person name="Goncalves H."/>
            <person name="Gonzalez I."/>
            <person name="Reyes F."/>
            <person name="Lage O.M."/>
        </authorList>
    </citation>
    <scope>NUCLEOTIDE SEQUENCE</scope>
    <source>
        <strain evidence="6">M600PL45_2</strain>
    </source>
</reference>
<comment type="similarity">
    <text evidence="3">Belongs to the FMN-dependent alpha-hydroxy acid dehydrogenase family.</text>
</comment>
<comment type="caution">
    <text evidence="6">The sequence shown here is derived from an EMBL/GenBank/DDBJ whole genome shotgun (WGS) entry which is preliminary data.</text>
</comment>
<sequence>MSEASGVPGPSGPEASGADGAEADAAPEAGAAADSGGAGEAGGGGESAGPPPGPGFGNYQNDIYLNGLDGRLPPFTTDLTLLGSSAREHLDSGAFGYVAGAAGSGSTHRANREAFDRHRLVPRMLRGPQARDLRTTVLGTEIPAPVLLAPVGVQSIIHPDGELATARAAAAVGVPMVLSTASSHTIEQVAEAHGADNPRWFQLYWPNDDDVCVSILERARKAGYTTLVVTLDTWTLAWRPQDLDQSYLPFIRGVGTAIPFSDPAFRAGLDKSPEDDLIPAVLRWVPMFTGTDHSWDQLPFLRRHWDGPIVLKGVLHPDDARRAADAGMDGIVVSNHGGRQVDGAIASLDALPPIVEAVGERMEVLFDSGVRTGSDVLKALALGARAVLVGRPYAYGLAHGGEEGVLHVLRSLLADLDLTLGLSGHRTPAELSRDSLQGGL</sequence>
<dbReference type="Pfam" id="PF01070">
    <property type="entry name" value="FMN_dh"/>
    <property type="match status" value="1"/>
</dbReference>
<comment type="cofactor">
    <cofactor evidence="1">
        <name>FMN</name>
        <dbReference type="ChEBI" id="CHEBI:58210"/>
    </cofactor>
</comment>
<evidence type="ECO:0000256" key="2">
    <source>
        <dbReference type="ARBA" id="ARBA00023002"/>
    </source>
</evidence>
<protein>
    <submittedName>
        <fullName evidence="6">Lactate 2-monooxygenase</fullName>
    </submittedName>
</protein>
<dbReference type="CDD" id="cd03332">
    <property type="entry name" value="LMO_FMN"/>
    <property type="match status" value="1"/>
</dbReference>
<dbReference type="PROSITE" id="PS00557">
    <property type="entry name" value="FMN_HYDROXY_ACID_DH_1"/>
    <property type="match status" value="1"/>
</dbReference>
<dbReference type="InterPro" id="IPR037396">
    <property type="entry name" value="FMN_HAD"/>
</dbReference>
<organism evidence="6 7">
    <name type="scientific">Streptomyces marispadix</name>
    <dbReference type="NCBI Taxonomy" id="2922868"/>
    <lineage>
        <taxon>Bacteria</taxon>
        <taxon>Bacillati</taxon>
        <taxon>Actinomycetota</taxon>
        <taxon>Actinomycetes</taxon>
        <taxon>Kitasatosporales</taxon>
        <taxon>Streptomycetaceae</taxon>
        <taxon>Streptomyces</taxon>
    </lineage>
</organism>
<dbReference type="Proteomes" id="UP001166784">
    <property type="component" value="Unassembled WGS sequence"/>
</dbReference>
<feature type="domain" description="FMN hydroxy acid dehydrogenase" evidence="5">
    <location>
        <begin position="71"/>
        <end position="440"/>
    </location>
</feature>
<dbReference type="InterPro" id="IPR037350">
    <property type="entry name" value="LMO_FMN"/>
</dbReference>
<dbReference type="PANTHER" id="PTHR10578">
    <property type="entry name" value="S -2-HYDROXY-ACID OXIDASE-RELATED"/>
    <property type="match status" value="1"/>
</dbReference>
<gene>
    <name evidence="6" type="ORF">MMA15_06210</name>
</gene>
<dbReference type="EMBL" id="JAKWJU010000002">
    <property type="protein sequence ID" value="MCH6160027.1"/>
    <property type="molecule type" value="Genomic_DNA"/>
</dbReference>
<evidence type="ECO:0000259" key="5">
    <source>
        <dbReference type="PROSITE" id="PS51349"/>
    </source>
</evidence>
<feature type="compositionally biased region" description="Gly residues" evidence="4">
    <location>
        <begin position="36"/>
        <end position="47"/>
    </location>
</feature>
<evidence type="ECO:0000256" key="3">
    <source>
        <dbReference type="ARBA" id="ARBA00024042"/>
    </source>
</evidence>
<dbReference type="RefSeq" id="WP_241058040.1">
    <property type="nucleotide sequence ID" value="NZ_JAKWJU010000002.1"/>
</dbReference>
<dbReference type="InterPro" id="IPR012133">
    <property type="entry name" value="Alpha-hydoxy_acid_DH_FMN"/>
</dbReference>
<keyword evidence="2" id="KW-0560">Oxidoreductase</keyword>
<evidence type="ECO:0000313" key="7">
    <source>
        <dbReference type="Proteomes" id="UP001166784"/>
    </source>
</evidence>
<accession>A0ABS9SUR4</accession>
<proteinExistence type="inferred from homology"/>
<dbReference type="PROSITE" id="PS51349">
    <property type="entry name" value="FMN_HYDROXY_ACID_DH_2"/>
    <property type="match status" value="1"/>
</dbReference>
<dbReference type="PANTHER" id="PTHR10578:SF143">
    <property type="entry name" value="FMN-DEPENDENT ALPHA-HYDROXY ACID DEHYDROGENASE PB1A11.03"/>
    <property type="match status" value="1"/>
</dbReference>
<evidence type="ECO:0000256" key="1">
    <source>
        <dbReference type="ARBA" id="ARBA00001917"/>
    </source>
</evidence>